<keyword evidence="6" id="KW-0411">Iron-sulfur</keyword>
<dbReference type="Pfam" id="PF04976">
    <property type="entry name" value="DmsC"/>
    <property type="match status" value="1"/>
</dbReference>
<dbReference type="Proteomes" id="UP000320421">
    <property type="component" value="Chromosome"/>
</dbReference>
<dbReference type="GO" id="GO:0051539">
    <property type="term" value="F:4 iron, 4 sulfur cluster binding"/>
    <property type="evidence" value="ECO:0007669"/>
    <property type="project" value="UniProtKB-KW"/>
</dbReference>
<evidence type="ECO:0000256" key="4">
    <source>
        <dbReference type="ARBA" id="ARBA00022737"/>
    </source>
</evidence>
<dbReference type="GO" id="GO:0016020">
    <property type="term" value="C:membrane"/>
    <property type="evidence" value="ECO:0007669"/>
    <property type="project" value="InterPro"/>
</dbReference>
<feature type="domain" description="4Fe-4S ferredoxin-type" evidence="9">
    <location>
        <begin position="83"/>
        <end position="113"/>
    </location>
</feature>
<feature type="transmembrane region" description="Helical" evidence="8">
    <location>
        <begin position="545"/>
        <end position="567"/>
    </location>
</feature>
<evidence type="ECO:0000313" key="10">
    <source>
        <dbReference type="EMBL" id="QDT21203.1"/>
    </source>
</evidence>
<feature type="transmembrane region" description="Helical" evidence="8">
    <location>
        <begin position="283"/>
        <end position="306"/>
    </location>
</feature>
<feature type="transmembrane region" description="Helical" evidence="8">
    <location>
        <begin position="468"/>
        <end position="492"/>
    </location>
</feature>
<dbReference type="Gene3D" id="3.30.70.20">
    <property type="match status" value="2"/>
</dbReference>
<dbReference type="SUPFAM" id="SSF54862">
    <property type="entry name" value="4Fe-4S ferredoxins"/>
    <property type="match status" value="1"/>
</dbReference>
<proteinExistence type="predicted"/>
<gene>
    <name evidence="10" type="primary">dmsB</name>
    <name evidence="10" type="ORF">HG66A1_30020</name>
</gene>
<dbReference type="PROSITE" id="PS00198">
    <property type="entry name" value="4FE4S_FER_1"/>
    <property type="match status" value="1"/>
</dbReference>
<name>A0A517PPA5_9PLAN</name>
<evidence type="ECO:0000256" key="1">
    <source>
        <dbReference type="ARBA" id="ARBA00004196"/>
    </source>
</evidence>
<dbReference type="CDD" id="cd16371">
    <property type="entry name" value="DMSOR_beta_like"/>
    <property type="match status" value="1"/>
</dbReference>
<dbReference type="InterPro" id="IPR007059">
    <property type="entry name" value="DmsC"/>
</dbReference>
<feature type="transmembrane region" description="Helical" evidence="8">
    <location>
        <begin position="360"/>
        <end position="381"/>
    </location>
</feature>
<dbReference type="InterPro" id="IPR017900">
    <property type="entry name" value="4Fe4S_Fe_S_CS"/>
</dbReference>
<dbReference type="AlphaFoldDB" id="A0A517PPA5"/>
<evidence type="ECO:0000313" key="11">
    <source>
        <dbReference type="Proteomes" id="UP000320421"/>
    </source>
</evidence>
<evidence type="ECO:0000256" key="6">
    <source>
        <dbReference type="ARBA" id="ARBA00023014"/>
    </source>
</evidence>
<dbReference type="GO" id="GO:0046872">
    <property type="term" value="F:metal ion binding"/>
    <property type="evidence" value="ECO:0007669"/>
    <property type="project" value="UniProtKB-KW"/>
</dbReference>
<sequence length="581" mass="63511">MSFNFDEQNTGSDAPLDGNNSASQGTATCHQEFDLISLLLEEQQTLTAVDEFARQYEAEALPAQSRYYADLIPSKSPQSGEQYAFQVDLDRCSGCKACVTACHSMNGLDENETWRDVGLLIGGTSQDPIYQHVTTACHHCLDPGCMQACPVNAYEKDPITGIVKHLDDQCFGCQYCTLACPYDVPKYHSQKGIVRKCDMCSQRLTDGEAPACVQACPHQAISIDIVNKEQVLADSEINTFLPAAPDPQHTYPTTTYKSRKPFPRNTLPADYYSARPQHAHFPLVIMLVLTQLSVGAFFTGSVLEYFLSAETTSVMVRLSATTALLFGLLALGASTLHLGRPLYAFRGILGLKHSWLSREILAFGVFAGAAQVYAGLTWFAGSLLPSWQVWQPAAGWLVSALGAVGIFCSIMIYVFTKREFWSFEATTTKFVLTAALLGIASTWVVIFALNLTVNSAATNLLLAQAGPILSKALIVTTVLKLGFETSIFRYLLRRQNSPLKRSALLMSGELSSVTLARFACGILGGILMPLFLLNQQTQPVQNLTLFLIVSILFIACLAGELLERYLFFSAVAAPRMPGVIH</sequence>
<evidence type="ECO:0000259" key="9">
    <source>
        <dbReference type="PROSITE" id="PS51379"/>
    </source>
</evidence>
<evidence type="ECO:0000256" key="2">
    <source>
        <dbReference type="ARBA" id="ARBA00022485"/>
    </source>
</evidence>
<dbReference type="InterPro" id="IPR051555">
    <property type="entry name" value="FDH_Electron_Transfer_Unit"/>
</dbReference>
<feature type="transmembrane region" description="Helical" evidence="8">
    <location>
        <begin position="318"/>
        <end position="339"/>
    </location>
</feature>
<dbReference type="PANTHER" id="PTHR43545:SF6">
    <property type="entry name" value="FORMATE DEHYDROGENASE, NITRATE-INDUCIBLE, IRON-SULFUR SUBUNIT"/>
    <property type="match status" value="1"/>
</dbReference>
<dbReference type="OrthoDB" id="9810688at2"/>
<keyword evidence="3" id="KW-0479">Metal-binding</keyword>
<dbReference type="GO" id="GO:0030313">
    <property type="term" value="C:cell envelope"/>
    <property type="evidence" value="ECO:0007669"/>
    <property type="project" value="UniProtKB-SubCell"/>
</dbReference>
<keyword evidence="4" id="KW-0677">Repeat</keyword>
<dbReference type="RefSeq" id="WP_145185129.1">
    <property type="nucleotide sequence ID" value="NZ_CP036266.1"/>
</dbReference>
<keyword evidence="2" id="KW-0004">4Fe-4S</keyword>
<keyword evidence="8" id="KW-0812">Transmembrane</keyword>
<evidence type="ECO:0000256" key="7">
    <source>
        <dbReference type="SAM" id="MobiDB-lite"/>
    </source>
</evidence>
<feature type="domain" description="4Fe-4S ferredoxin-type" evidence="9">
    <location>
        <begin position="161"/>
        <end position="190"/>
    </location>
</feature>
<feature type="transmembrane region" description="Helical" evidence="8">
    <location>
        <begin position="427"/>
        <end position="448"/>
    </location>
</feature>
<evidence type="ECO:0000256" key="3">
    <source>
        <dbReference type="ARBA" id="ARBA00022723"/>
    </source>
</evidence>
<feature type="transmembrane region" description="Helical" evidence="8">
    <location>
        <begin position="393"/>
        <end position="415"/>
    </location>
</feature>
<keyword evidence="11" id="KW-1185">Reference proteome</keyword>
<dbReference type="PROSITE" id="PS51379">
    <property type="entry name" value="4FE4S_FER_2"/>
    <property type="match status" value="3"/>
</dbReference>
<dbReference type="Pfam" id="PF13247">
    <property type="entry name" value="Fer4_11"/>
    <property type="match status" value="1"/>
</dbReference>
<accession>A0A517PPA5</accession>
<feature type="domain" description="4Fe-4S ferredoxin-type" evidence="9">
    <location>
        <begin position="128"/>
        <end position="159"/>
    </location>
</feature>
<dbReference type="PANTHER" id="PTHR43545">
    <property type="entry name" value="FORMATE DEHYDROGENASE, NITRATE-INDUCIBLE, IRON-SULFUR SUBUNIT"/>
    <property type="match status" value="1"/>
</dbReference>
<protein>
    <submittedName>
        <fullName evidence="10">Anaerobic dimethyl sulfoxide reductase chain B</fullName>
    </submittedName>
</protein>
<feature type="transmembrane region" description="Helical" evidence="8">
    <location>
        <begin position="513"/>
        <end position="533"/>
    </location>
</feature>
<organism evidence="10 11">
    <name type="scientific">Gimesia chilikensis</name>
    <dbReference type="NCBI Taxonomy" id="2605989"/>
    <lineage>
        <taxon>Bacteria</taxon>
        <taxon>Pseudomonadati</taxon>
        <taxon>Planctomycetota</taxon>
        <taxon>Planctomycetia</taxon>
        <taxon>Planctomycetales</taxon>
        <taxon>Planctomycetaceae</taxon>
        <taxon>Gimesia</taxon>
    </lineage>
</organism>
<evidence type="ECO:0000256" key="5">
    <source>
        <dbReference type="ARBA" id="ARBA00023004"/>
    </source>
</evidence>
<feature type="region of interest" description="Disordered" evidence="7">
    <location>
        <begin position="1"/>
        <end position="25"/>
    </location>
</feature>
<evidence type="ECO:0000256" key="8">
    <source>
        <dbReference type="SAM" id="Phobius"/>
    </source>
</evidence>
<reference evidence="10 11" key="1">
    <citation type="submission" date="2019-02" db="EMBL/GenBank/DDBJ databases">
        <title>Deep-cultivation of Planctomycetes and their phenomic and genomic characterization uncovers novel biology.</title>
        <authorList>
            <person name="Wiegand S."/>
            <person name="Jogler M."/>
            <person name="Boedeker C."/>
            <person name="Pinto D."/>
            <person name="Vollmers J."/>
            <person name="Rivas-Marin E."/>
            <person name="Kohn T."/>
            <person name="Peeters S.H."/>
            <person name="Heuer A."/>
            <person name="Rast P."/>
            <person name="Oberbeckmann S."/>
            <person name="Bunk B."/>
            <person name="Jeske O."/>
            <person name="Meyerdierks A."/>
            <person name="Storesund J.E."/>
            <person name="Kallscheuer N."/>
            <person name="Luecker S."/>
            <person name="Lage O.M."/>
            <person name="Pohl T."/>
            <person name="Merkel B.J."/>
            <person name="Hornburger P."/>
            <person name="Mueller R.-W."/>
            <person name="Bruemmer F."/>
            <person name="Labrenz M."/>
            <person name="Spormann A.M."/>
            <person name="Op den Camp H."/>
            <person name="Overmann J."/>
            <person name="Amann R."/>
            <person name="Jetten M.S.M."/>
            <person name="Mascher T."/>
            <person name="Medema M.H."/>
            <person name="Devos D.P."/>
            <person name="Kaster A.-K."/>
            <person name="Ovreas L."/>
            <person name="Rohde M."/>
            <person name="Galperin M.Y."/>
            <person name="Jogler C."/>
        </authorList>
    </citation>
    <scope>NUCLEOTIDE SEQUENCE [LARGE SCALE GENOMIC DNA]</scope>
    <source>
        <strain evidence="10 11">HG66A1</strain>
    </source>
</reference>
<dbReference type="GO" id="GO:0019645">
    <property type="term" value="P:anaerobic electron transport chain"/>
    <property type="evidence" value="ECO:0007669"/>
    <property type="project" value="InterPro"/>
</dbReference>
<keyword evidence="5" id="KW-0408">Iron</keyword>
<keyword evidence="8" id="KW-1133">Transmembrane helix</keyword>
<dbReference type="InterPro" id="IPR017896">
    <property type="entry name" value="4Fe4S_Fe-S-bd"/>
</dbReference>
<keyword evidence="8" id="KW-0472">Membrane</keyword>
<comment type="subcellular location">
    <subcellularLocation>
        <location evidence="1">Cell envelope</location>
    </subcellularLocation>
</comment>
<dbReference type="EMBL" id="CP036266">
    <property type="protein sequence ID" value="QDT21203.1"/>
    <property type="molecule type" value="Genomic_DNA"/>
</dbReference>